<dbReference type="SUPFAM" id="SSF55856">
    <property type="entry name" value="Cytochrome b5-like heme/steroid binding domain"/>
    <property type="match status" value="1"/>
</dbReference>
<comment type="subcellular location">
    <subcellularLocation>
        <location evidence="2">Membrane</location>
    </subcellularLocation>
</comment>
<evidence type="ECO:0000256" key="10">
    <source>
        <dbReference type="ARBA" id="ARBA00023136"/>
    </source>
</evidence>
<keyword evidence="3" id="KW-0728">SH3 domain</keyword>
<dbReference type="Gene3D" id="2.30.30.40">
    <property type="entry name" value="SH3 Domains"/>
    <property type="match status" value="1"/>
</dbReference>
<evidence type="ECO:0000256" key="4">
    <source>
        <dbReference type="ARBA" id="ARBA00022448"/>
    </source>
</evidence>
<dbReference type="InterPro" id="IPR001199">
    <property type="entry name" value="Cyt_B5-like_heme/steroid-bd"/>
</dbReference>
<dbReference type="InterPro" id="IPR017938">
    <property type="entry name" value="Riboflavin_synthase-like_b-brl"/>
</dbReference>
<dbReference type="SMART" id="SM00665">
    <property type="entry name" value="B561"/>
    <property type="match status" value="1"/>
</dbReference>
<evidence type="ECO:0000313" key="19">
    <source>
        <dbReference type="Proteomes" id="UP001527925"/>
    </source>
</evidence>
<evidence type="ECO:0000256" key="5">
    <source>
        <dbReference type="ARBA" id="ARBA00022692"/>
    </source>
</evidence>
<dbReference type="Pfam" id="PF00970">
    <property type="entry name" value="FAD_binding_6"/>
    <property type="match status" value="1"/>
</dbReference>
<dbReference type="Gene3D" id="2.40.30.10">
    <property type="entry name" value="Translation factors"/>
    <property type="match status" value="1"/>
</dbReference>
<dbReference type="InterPro" id="IPR036400">
    <property type="entry name" value="Cyt_B5-like_heme/steroid_sf"/>
</dbReference>
<evidence type="ECO:0000256" key="12">
    <source>
        <dbReference type="SAM" id="Phobius"/>
    </source>
</evidence>
<sequence length="991" mass="107077">MAKPARAVLPPWCAAAAVLVALLPLAVGDPNTSPPAGIPLLARFAQVENGFEDTGSLSFFWTVENAGAANETIHAALFFDAANILNMWIGFGWGSSMLNSDSMIVWAHPNTKPPTVIEGIPSGWYSPPVASDDKILRFQGMTQQIVGNAMVVEFRRPTRPSTGSLHAQIDINAPQRHIWAFNPNPNPASESGWKDHHGPHRGGYKITYATGEDENTDPDSIIAKRIHGMAMAITWTFVFPSSIYYTRYFRSVSGWLLVHMALQSIGAGVGVIGFAIYIITTLGNNFGGSVNTSLIFRPHSILGLCITVGTLVQGVFGIFNRLSLSSESMNVDRSRFGIVRFVHNWLGRLLVVAAFAQVGLGVQTLYPLSETKFRGAGAWIAYVIVVSFWVLLFMGTDVYYQYRLANVTQKLVVGKDGKKKIVSGLGKASGGGSYAAVPGAQMSAQDQLNEASLRARPDLTPFTWGDIDENTRSGNLLVVANGRYVYSINSWIHSHPGGQIILHSVAGTDITNDYFNEAGFDAEAFVPQPRTAAQTHGRALPPARSTDAASAAASSVGGNSSITLTVQERAAPSVDKQLNTFANMAAMDEAEWQTVVRARRTHVHTRLAIAKLSTLLVGELVAADKRRSLRPAAGAGDPSGFGAGDDIPHEPLEYRRYALVSSVCETPTGTLTPVFRLKFCILFPHDTRAGEPEQFEPGQCIEIQARVGGKYVSRYFTPINGNLGGFEVLVKLAPKGGLTPFLVKQKPGDRQFKIRGPFGAPFVRPDVALVPTSPNWCYERIVAICGGSGLAPALQLIQMLLLPTFVPLSVWQAYTATHPDEITLNEGDWVMAREHYFDGWVSGVNLTTQQEGLFPLTVTTPRTGPRTRISIINAAHSHFDVFGSRILSGALLAYPTQIHVVHCLPRGAPMGVDPAEIAAVAPGTVVQSRVTTAVIDAALQVTKWQPGRGDGLQHVLVCGPRSFESAMYDILTDSLSVDHSQITMLPDDSYA</sequence>
<feature type="compositionally biased region" description="Low complexity" evidence="11">
    <location>
        <begin position="543"/>
        <end position="554"/>
    </location>
</feature>
<keyword evidence="7" id="KW-0249">Electron transport</keyword>
<dbReference type="InterPro" id="IPR039261">
    <property type="entry name" value="FNR_nucleotide-bd"/>
</dbReference>
<evidence type="ECO:0000256" key="11">
    <source>
        <dbReference type="SAM" id="MobiDB-lite"/>
    </source>
</evidence>
<keyword evidence="4" id="KW-0813">Transport</keyword>
<feature type="transmembrane region" description="Helical" evidence="12">
    <location>
        <begin position="257"/>
        <end position="280"/>
    </location>
</feature>
<dbReference type="Pfam" id="PF00018">
    <property type="entry name" value="SH3_1"/>
    <property type="match status" value="1"/>
</dbReference>
<evidence type="ECO:0000256" key="6">
    <source>
        <dbReference type="ARBA" id="ARBA00022729"/>
    </source>
</evidence>
<dbReference type="PANTHER" id="PTHR23130:SF171">
    <property type="entry name" value="OS01G0895300 PROTEIN"/>
    <property type="match status" value="1"/>
</dbReference>
<dbReference type="InterPro" id="IPR001452">
    <property type="entry name" value="SH3_domain"/>
</dbReference>
<feature type="domain" description="DOMON" evidence="15">
    <location>
        <begin position="55"/>
        <end position="182"/>
    </location>
</feature>
<comment type="cofactor">
    <cofactor evidence="1">
        <name>FAD</name>
        <dbReference type="ChEBI" id="CHEBI:57692"/>
    </cofactor>
</comment>
<keyword evidence="10 12" id="KW-0472">Membrane</keyword>
<feature type="domain" description="Cytochrome b5 heme-binding" evidence="14">
    <location>
        <begin position="459"/>
        <end position="514"/>
    </location>
</feature>
<name>A0ABR4N9J6_9FUNG</name>
<dbReference type="Gene3D" id="3.10.120.10">
    <property type="entry name" value="Cytochrome b5-like heme/steroid binding domain"/>
    <property type="match status" value="1"/>
</dbReference>
<keyword evidence="5 12" id="KW-0812">Transmembrane</keyword>
<keyword evidence="19" id="KW-1185">Reference proteome</keyword>
<evidence type="ECO:0000256" key="3">
    <source>
        <dbReference type="ARBA" id="ARBA00022443"/>
    </source>
</evidence>
<dbReference type="InterPro" id="IPR006593">
    <property type="entry name" value="Cyt_b561/ferric_Rdtase_TM"/>
</dbReference>
<keyword evidence="9" id="KW-0560">Oxidoreductase</keyword>
<dbReference type="SUPFAM" id="SSF50044">
    <property type="entry name" value="SH3-domain"/>
    <property type="match status" value="1"/>
</dbReference>
<dbReference type="PROSITE" id="PS51384">
    <property type="entry name" value="FAD_FR"/>
    <property type="match status" value="1"/>
</dbReference>
<evidence type="ECO:0000256" key="8">
    <source>
        <dbReference type="ARBA" id="ARBA00022989"/>
    </source>
</evidence>
<keyword evidence="6 13" id="KW-0732">Signal</keyword>
<dbReference type="SMART" id="SM00664">
    <property type="entry name" value="DoH"/>
    <property type="match status" value="1"/>
</dbReference>
<dbReference type="InterPro" id="IPR005018">
    <property type="entry name" value="DOMON_domain"/>
</dbReference>
<dbReference type="Proteomes" id="UP001527925">
    <property type="component" value="Unassembled WGS sequence"/>
</dbReference>
<evidence type="ECO:0000256" key="13">
    <source>
        <dbReference type="SAM" id="SignalP"/>
    </source>
</evidence>
<comment type="caution">
    <text evidence="18">The sequence shown here is derived from an EMBL/GenBank/DDBJ whole genome shotgun (WGS) entry which is preliminary data.</text>
</comment>
<evidence type="ECO:0000259" key="17">
    <source>
        <dbReference type="PROSITE" id="PS51384"/>
    </source>
</evidence>
<dbReference type="EMBL" id="JADGIZ020000018">
    <property type="protein sequence ID" value="KAL2916193.1"/>
    <property type="molecule type" value="Genomic_DNA"/>
</dbReference>
<dbReference type="PANTHER" id="PTHR23130">
    <property type="entry name" value="CYTOCHROME B561 AND DOMON DOMAIN-CONTAINING PROTEIN"/>
    <property type="match status" value="1"/>
</dbReference>
<evidence type="ECO:0000256" key="9">
    <source>
        <dbReference type="ARBA" id="ARBA00023002"/>
    </source>
</evidence>
<evidence type="ECO:0000259" key="16">
    <source>
        <dbReference type="PROSITE" id="PS50939"/>
    </source>
</evidence>
<evidence type="ECO:0000256" key="7">
    <source>
        <dbReference type="ARBA" id="ARBA00022982"/>
    </source>
</evidence>
<evidence type="ECO:0000256" key="2">
    <source>
        <dbReference type="ARBA" id="ARBA00004370"/>
    </source>
</evidence>
<proteinExistence type="predicted"/>
<dbReference type="SUPFAM" id="SSF49344">
    <property type="entry name" value="CBD9-like"/>
    <property type="match status" value="1"/>
</dbReference>
<dbReference type="Pfam" id="PF00173">
    <property type="entry name" value="Cyt-b5"/>
    <property type="match status" value="1"/>
</dbReference>
<evidence type="ECO:0000256" key="1">
    <source>
        <dbReference type="ARBA" id="ARBA00001974"/>
    </source>
</evidence>
<feature type="domain" description="Cytochrome b561" evidence="16">
    <location>
        <begin position="190"/>
        <end position="402"/>
    </location>
</feature>
<dbReference type="Gene3D" id="1.20.120.1770">
    <property type="match status" value="1"/>
</dbReference>
<evidence type="ECO:0000313" key="18">
    <source>
        <dbReference type="EMBL" id="KAL2916193.1"/>
    </source>
</evidence>
<organism evidence="18 19">
    <name type="scientific">Polyrhizophydium stewartii</name>
    <dbReference type="NCBI Taxonomy" id="2732419"/>
    <lineage>
        <taxon>Eukaryota</taxon>
        <taxon>Fungi</taxon>
        <taxon>Fungi incertae sedis</taxon>
        <taxon>Chytridiomycota</taxon>
        <taxon>Chytridiomycota incertae sedis</taxon>
        <taxon>Chytridiomycetes</taxon>
        <taxon>Rhizophydiales</taxon>
        <taxon>Rhizophydiales incertae sedis</taxon>
        <taxon>Polyrhizophydium</taxon>
    </lineage>
</organism>
<feature type="signal peptide" evidence="13">
    <location>
        <begin position="1"/>
        <end position="28"/>
    </location>
</feature>
<feature type="region of interest" description="Disordered" evidence="11">
    <location>
        <begin position="530"/>
        <end position="554"/>
    </location>
</feature>
<dbReference type="SUPFAM" id="SSF52343">
    <property type="entry name" value="Ferredoxin reductase-like, C-terminal NADP-linked domain"/>
    <property type="match status" value="1"/>
</dbReference>
<dbReference type="SUPFAM" id="SSF63380">
    <property type="entry name" value="Riboflavin synthase domain-like"/>
    <property type="match status" value="1"/>
</dbReference>
<evidence type="ECO:0000259" key="15">
    <source>
        <dbReference type="PROSITE" id="PS50836"/>
    </source>
</evidence>
<dbReference type="InterPro" id="IPR036028">
    <property type="entry name" value="SH3-like_dom_sf"/>
</dbReference>
<accession>A0ABR4N9J6</accession>
<feature type="chain" id="PRO_5045520654" evidence="13">
    <location>
        <begin position="29"/>
        <end position="991"/>
    </location>
</feature>
<dbReference type="InterPro" id="IPR008333">
    <property type="entry name" value="Cbr1-like_FAD-bd_dom"/>
</dbReference>
<dbReference type="PROSITE" id="PS50836">
    <property type="entry name" value="DOMON"/>
    <property type="match status" value="1"/>
</dbReference>
<keyword evidence="8 12" id="KW-1133">Transmembrane helix</keyword>
<feature type="transmembrane region" description="Helical" evidence="12">
    <location>
        <begin position="300"/>
        <end position="324"/>
    </location>
</feature>
<dbReference type="PROSITE" id="PS50255">
    <property type="entry name" value="CYTOCHROME_B5_2"/>
    <property type="match status" value="1"/>
</dbReference>
<dbReference type="CDD" id="cd08760">
    <property type="entry name" value="Cyt_b561_FRRS1_like"/>
    <property type="match status" value="1"/>
</dbReference>
<feature type="transmembrane region" description="Helical" evidence="12">
    <location>
        <begin position="378"/>
        <end position="400"/>
    </location>
</feature>
<reference evidence="18 19" key="1">
    <citation type="submission" date="2023-09" db="EMBL/GenBank/DDBJ databases">
        <title>Pangenome analysis of Batrachochytrium dendrobatidis and related Chytrids.</title>
        <authorList>
            <person name="Yacoub M.N."/>
            <person name="Stajich J.E."/>
            <person name="James T.Y."/>
        </authorList>
    </citation>
    <scope>NUCLEOTIDE SEQUENCE [LARGE SCALE GENOMIC DNA]</scope>
    <source>
        <strain evidence="18 19">JEL0888</strain>
    </source>
</reference>
<dbReference type="Gene3D" id="3.40.50.80">
    <property type="entry name" value="Nucleotide-binding domain of ferredoxin-NADP reductase (FNR) module"/>
    <property type="match status" value="1"/>
</dbReference>
<feature type="transmembrane region" description="Helical" evidence="12">
    <location>
        <begin position="226"/>
        <end position="245"/>
    </location>
</feature>
<dbReference type="PROSITE" id="PS50939">
    <property type="entry name" value="CYTOCHROME_B561"/>
    <property type="match status" value="1"/>
</dbReference>
<dbReference type="InterPro" id="IPR017927">
    <property type="entry name" value="FAD-bd_FR_type"/>
</dbReference>
<feature type="transmembrane region" description="Helical" evidence="12">
    <location>
        <begin position="345"/>
        <end position="366"/>
    </location>
</feature>
<gene>
    <name evidence="18" type="ORF">HK105_204284</name>
</gene>
<feature type="domain" description="FAD-binding FR-type" evidence="17">
    <location>
        <begin position="652"/>
        <end position="764"/>
    </location>
</feature>
<evidence type="ECO:0000259" key="14">
    <source>
        <dbReference type="PROSITE" id="PS50255"/>
    </source>
</evidence>
<protein>
    <submittedName>
        <fullName evidence="18">Uncharacterized protein</fullName>
    </submittedName>
</protein>